<evidence type="ECO:0000313" key="3">
    <source>
        <dbReference type="Proteomes" id="UP000637423"/>
    </source>
</evidence>
<comment type="caution">
    <text evidence="2">The sequence shown here is derived from an EMBL/GenBank/DDBJ whole genome shotgun (WGS) entry which is preliminary data.</text>
</comment>
<dbReference type="InterPro" id="IPR013424">
    <property type="entry name" value="Ice-binding_C"/>
</dbReference>
<dbReference type="Pfam" id="PF07589">
    <property type="entry name" value="PEP-CTERM"/>
    <property type="match status" value="1"/>
</dbReference>
<protein>
    <recommendedName>
        <fullName evidence="1">Ice-binding protein C-terminal domain-containing protein</fullName>
    </recommendedName>
</protein>
<organism evidence="2 3">
    <name type="scientific">Undibacterium terreum</name>
    <dbReference type="NCBI Taxonomy" id="1224302"/>
    <lineage>
        <taxon>Bacteria</taxon>
        <taxon>Pseudomonadati</taxon>
        <taxon>Pseudomonadota</taxon>
        <taxon>Betaproteobacteria</taxon>
        <taxon>Burkholderiales</taxon>
        <taxon>Oxalobacteraceae</taxon>
        <taxon>Undibacterium</taxon>
    </lineage>
</organism>
<dbReference type="AlphaFoldDB" id="A0A916XR62"/>
<name>A0A916XR62_9BURK</name>
<evidence type="ECO:0000313" key="2">
    <source>
        <dbReference type="EMBL" id="GGC99880.1"/>
    </source>
</evidence>
<sequence length="186" mass="19720">MIDFNADKTYHASGLYQEDGFRIAANEDGANKNQTLVFWGDNSAHYNADSKGNTLTNNYAGATLTLTKSGGGTFSFDSIDMGDGANSTSSGNVIFNFFFANGLTSQKTVTLDNIVGLQTFVFNLTNLSAVSWTPLTTTAKRSQVDNIVLDTTVPANPVPEPASLTLAGIGLMVLAASRFLKARADS</sequence>
<feature type="domain" description="Ice-binding protein C-terminal" evidence="1">
    <location>
        <begin position="157"/>
        <end position="178"/>
    </location>
</feature>
<evidence type="ECO:0000259" key="1">
    <source>
        <dbReference type="Pfam" id="PF07589"/>
    </source>
</evidence>
<reference evidence="2" key="2">
    <citation type="submission" date="2020-09" db="EMBL/GenBank/DDBJ databases">
        <authorList>
            <person name="Sun Q."/>
            <person name="Zhou Y."/>
        </authorList>
    </citation>
    <scope>NUCLEOTIDE SEQUENCE</scope>
    <source>
        <strain evidence="2">CGMCC 1.10998</strain>
    </source>
</reference>
<accession>A0A916XR62</accession>
<proteinExistence type="predicted"/>
<dbReference type="Proteomes" id="UP000637423">
    <property type="component" value="Unassembled WGS sequence"/>
</dbReference>
<reference evidence="2" key="1">
    <citation type="journal article" date="2014" name="Int. J. Syst. Evol. Microbiol.">
        <title>Complete genome sequence of Corynebacterium casei LMG S-19264T (=DSM 44701T), isolated from a smear-ripened cheese.</title>
        <authorList>
            <consortium name="US DOE Joint Genome Institute (JGI-PGF)"/>
            <person name="Walter F."/>
            <person name="Albersmeier A."/>
            <person name="Kalinowski J."/>
            <person name="Ruckert C."/>
        </authorList>
    </citation>
    <scope>NUCLEOTIDE SEQUENCE</scope>
    <source>
        <strain evidence="2">CGMCC 1.10998</strain>
    </source>
</reference>
<dbReference type="EMBL" id="BMED01000008">
    <property type="protein sequence ID" value="GGC99880.1"/>
    <property type="molecule type" value="Genomic_DNA"/>
</dbReference>
<gene>
    <name evidence="2" type="ORF">GCM10011396_54250</name>
</gene>
<keyword evidence="3" id="KW-1185">Reference proteome</keyword>